<comment type="similarity">
    <text evidence="2 6">Belongs to the major facilitator superfamily. Proton-dependent oligopeptide transporter (POT/PTR) (TC 2.A.17) family.</text>
</comment>
<evidence type="ECO:0000313" key="10">
    <source>
        <dbReference type="Proteomes" id="UP000094455"/>
    </source>
</evidence>
<feature type="transmembrane region" description="Helical" evidence="8">
    <location>
        <begin position="283"/>
        <end position="303"/>
    </location>
</feature>
<dbReference type="GO" id="GO:0006857">
    <property type="term" value="P:oligopeptide transport"/>
    <property type="evidence" value="ECO:0007669"/>
    <property type="project" value="InterPro"/>
</dbReference>
<evidence type="ECO:0000256" key="8">
    <source>
        <dbReference type="SAM" id="Phobius"/>
    </source>
</evidence>
<evidence type="ECO:0000256" key="5">
    <source>
        <dbReference type="ARBA" id="ARBA00023136"/>
    </source>
</evidence>
<keyword evidence="6" id="KW-0813">Transport</keyword>
<dbReference type="PROSITE" id="PS01023">
    <property type="entry name" value="PTR2_2"/>
    <property type="match status" value="1"/>
</dbReference>
<feature type="region of interest" description="Disordered" evidence="7">
    <location>
        <begin position="1"/>
        <end position="23"/>
    </location>
</feature>
<sequence>MGFFTKNNDSDTKSQSEFAESEKHLPAVNDLGFVDSSSVDFEDREYFPEYADEYNPAGLAMATAQDKKAYRNVTTRPTLAAMMILICEFAERGSYYGVQGILTNFIMRSLPEGSRTGRVMPGKNGNAGALGLGLQDANALVMLLQFLAYVMPLVGGYLADDRWGKFKTIMIGVWIGIISHILFIIAALPPVIAKGQAAMAPTVLGILSLAVCTGFIKANLLPLMLDQYPYRTNVLKKLPTGEIVYIDRDASMQTLTMIFYWCINIGAFLQIATSYSAKDVGYWLAFLCPGIMYCIVVIAMLFVRPHLKPEVPQGSILKKLFQVLKVCLKGNWIKRLKNKEFWSYAYPTNMNERGEFFMNTKKQIPIDWTEQEVRDYKSTLTQCTMFSFWVIFNLSDSGLGSTLTAQAGAMTSKGIPNDFFNNFNQITIVAAIPILDYAIYPLLKKMNINFKQVHKIFLGFMLAACASMVSAILQWRIYQTSPCGYYATNCDNPSPLTAWYEIINYGLCALGECFCMTTAYELAYTRAPDNAKGLITALFLFNSAISSAISEGVSGALVDPNLIWPFTGIAAAGGFCAIVFLVVYWNLDKTIERETAEREASRLAGSSPSVGRHYTFFFPLSSFCFPRFCFDANFFVCITSILYFSFLPSPSPLLSKLQNFLVHRCTVPYPRT</sequence>
<comment type="subcellular location">
    <subcellularLocation>
        <location evidence="1 6">Membrane</location>
        <topology evidence="1 6">Multi-pass membrane protein</topology>
    </subcellularLocation>
</comment>
<feature type="transmembrane region" description="Helical" evidence="8">
    <location>
        <begin position="171"/>
        <end position="192"/>
    </location>
</feature>
<reference evidence="9 10" key="1">
    <citation type="journal article" date="2016" name="Proc. Natl. Acad. Sci. U.S.A.">
        <title>Comparative genomics of biotechnologically important yeasts.</title>
        <authorList>
            <person name="Riley R."/>
            <person name="Haridas S."/>
            <person name="Wolfe K.H."/>
            <person name="Lopes M.R."/>
            <person name="Hittinger C.T."/>
            <person name="Goeker M."/>
            <person name="Salamov A.A."/>
            <person name="Wisecaver J.H."/>
            <person name="Long T.M."/>
            <person name="Calvey C.H."/>
            <person name="Aerts A.L."/>
            <person name="Barry K.W."/>
            <person name="Choi C."/>
            <person name="Clum A."/>
            <person name="Coughlan A.Y."/>
            <person name="Deshpande S."/>
            <person name="Douglass A.P."/>
            <person name="Hanson S.J."/>
            <person name="Klenk H.-P."/>
            <person name="LaButti K.M."/>
            <person name="Lapidus A."/>
            <person name="Lindquist E.A."/>
            <person name="Lipzen A.M."/>
            <person name="Meier-Kolthoff J.P."/>
            <person name="Ohm R.A."/>
            <person name="Otillar R.P."/>
            <person name="Pangilinan J.L."/>
            <person name="Peng Y."/>
            <person name="Rokas A."/>
            <person name="Rosa C.A."/>
            <person name="Scheuner C."/>
            <person name="Sibirny A.A."/>
            <person name="Slot J.C."/>
            <person name="Stielow J.B."/>
            <person name="Sun H."/>
            <person name="Kurtzman C.P."/>
            <person name="Blackwell M."/>
            <person name="Grigoriev I.V."/>
            <person name="Jeffries T.W."/>
        </authorList>
    </citation>
    <scope>NUCLEOTIDE SEQUENCE [LARGE SCALE GENOMIC DNA]</scope>
    <source>
        <strain evidence="9 10">NRRL Y-2026</strain>
    </source>
</reference>
<feature type="transmembrane region" description="Helical" evidence="8">
    <location>
        <begin position="383"/>
        <end position="403"/>
    </location>
</feature>
<feature type="transmembrane region" description="Helical" evidence="8">
    <location>
        <begin position="628"/>
        <end position="646"/>
    </location>
</feature>
<feature type="transmembrane region" description="Helical" evidence="8">
    <location>
        <begin position="423"/>
        <end position="443"/>
    </location>
</feature>
<evidence type="ECO:0000256" key="2">
    <source>
        <dbReference type="ARBA" id="ARBA00005982"/>
    </source>
</evidence>
<organism evidence="9 10">
    <name type="scientific">Pichia membranifaciens NRRL Y-2026</name>
    <dbReference type="NCBI Taxonomy" id="763406"/>
    <lineage>
        <taxon>Eukaryota</taxon>
        <taxon>Fungi</taxon>
        <taxon>Dikarya</taxon>
        <taxon>Ascomycota</taxon>
        <taxon>Saccharomycotina</taxon>
        <taxon>Pichiomycetes</taxon>
        <taxon>Pichiales</taxon>
        <taxon>Pichiaceae</taxon>
        <taxon>Pichia</taxon>
    </lineage>
</organism>
<evidence type="ECO:0008006" key="11">
    <source>
        <dbReference type="Google" id="ProtNLM"/>
    </source>
</evidence>
<protein>
    <recommendedName>
        <fullName evidence="11">Peptide transporter PTR2</fullName>
    </recommendedName>
</protein>
<feature type="compositionally biased region" description="Basic and acidic residues" evidence="7">
    <location>
        <begin position="8"/>
        <end position="23"/>
    </location>
</feature>
<feature type="transmembrane region" description="Helical" evidence="8">
    <location>
        <begin position="498"/>
        <end position="519"/>
    </location>
</feature>
<evidence type="ECO:0000256" key="1">
    <source>
        <dbReference type="ARBA" id="ARBA00004141"/>
    </source>
</evidence>
<feature type="transmembrane region" description="Helical" evidence="8">
    <location>
        <begin position="258"/>
        <end position="277"/>
    </location>
</feature>
<dbReference type="PANTHER" id="PTHR11654">
    <property type="entry name" value="OLIGOPEPTIDE TRANSPORTER-RELATED"/>
    <property type="match status" value="1"/>
</dbReference>
<feature type="transmembrane region" description="Helical" evidence="8">
    <location>
        <begin position="198"/>
        <end position="216"/>
    </location>
</feature>
<feature type="transmembrane region" description="Helical" evidence="8">
    <location>
        <begin position="455"/>
        <end position="478"/>
    </location>
</feature>
<feature type="transmembrane region" description="Helical" evidence="8">
    <location>
        <begin position="531"/>
        <end position="550"/>
    </location>
</feature>
<dbReference type="InterPro" id="IPR000109">
    <property type="entry name" value="POT_fam"/>
</dbReference>
<dbReference type="GO" id="GO:0016020">
    <property type="term" value="C:membrane"/>
    <property type="evidence" value="ECO:0007669"/>
    <property type="project" value="UniProtKB-SubCell"/>
</dbReference>
<evidence type="ECO:0000256" key="3">
    <source>
        <dbReference type="ARBA" id="ARBA00022692"/>
    </source>
</evidence>
<evidence type="ECO:0000256" key="4">
    <source>
        <dbReference type="ARBA" id="ARBA00022989"/>
    </source>
</evidence>
<keyword evidence="3 6" id="KW-0812">Transmembrane</keyword>
<dbReference type="AlphaFoldDB" id="A0A1E3NFI0"/>
<dbReference type="OrthoDB" id="8904098at2759"/>
<keyword evidence="10" id="KW-1185">Reference proteome</keyword>
<dbReference type="Proteomes" id="UP000094455">
    <property type="component" value="Unassembled WGS sequence"/>
</dbReference>
<accession>A0A1E3NFI0</accession>
<name>A0A1E3NFI0_9ASCO</name>
<dbReference type="EMBL" id="KV454005">
    <property type="protein sequence ID" value="ODQ44882.1"/>
    <property type="molecule type" value="Genomic_DNA"/>
</dbReference>
<dbReference type="InterPro" id="IPR036259">
    <property type="entry name" value="MFS_trans_sf"/>
</dbReference>
<keyword evidence="5 8" id="KW-0472">Membrane</keyword>
<proteinExistence type="inferred from homology"/>
<feature type="transmembrane region" description="Helical" evidence="8">
    <location>
        <begin position="139"/>
        <end position="159"/>
    </location>
</feature>
<dbReference type="GeneID" id="30179862"/>
<evidence type="ECO:0000256" key="7">
    <source>
        <dbReference type="SAM" id="MobiDB-lite"/>
    </source>
</evidence>
<evidence type="ECO:0000256" key="6">
    <source>
        <dbReference type="RuleBase" id="RU003755"/>
    </source>
</evidence>
<keyword evidence="4 8" id="KW-1133">Transmembrane helix</keyword>
<dbReference type="Pfam" id="PF00854">
    <property type="entry name" value="PTR2"/>
    <property type="match status" value="1"/>
</dbReference>
<evidence type="ECO:0000313" key="9">
    <source>
        <dbReference type="EMBL" id="ODQ44882.1"/>
    </source>
</evidence>
<dbReference type="GO" id="GO:0022857">
    <property type="term" value="F:transmembrane transporter activity"/>
    <property type="evidence" value="ECO:0007669"/>
    <property type="project" value="InterPro"/>
</dbReference>
<gene>
    <name evidence="9" type="ORF">PICMEDRAFT_54290</name>
</gene>
<feature type="transmembrane region" description="Helical" evidence="8">
    <location>
        <begin position="562"/>
        <end position="585"/>
    </location>
</feature>
<dbReference type="Gene3D" id="1.20.1250.20">
    <property type="entry name" value="MFS general substrate transporter like domains"/>
    <property type="match status" value="1"/>
</dbReference>
<dbReference type="InterPro" id="IPR018456">
    <property type="entry name" value="PTR2_symporter_CS"/>
</dbReference>
<dbReference type="RefSeq" id="XP_019015995.1">
    <property type="nucleotide sequence ID" value="XM_019163175.1"/>
</dbReference>
<dbReference type="SUPFAM" id="SSF103473">
    <property type="entry name" value="MFS general substrate transporter"/>
    <property type="match status" value="1"/>
</dbReference>